<dbReference type="InterPro" id="IPR001638">
    <property type="entry name" value="Solute-binding_3/MltF_N"/>
</dbReference>
<dbReference type="AlphaFoldDB" id="A0A6N6MIK1"/>
<dbReference type="GO" id="GO:0016020">
    <property type="term" value="C:membrane"/>
    <property type="evidence" value="ECO:0007669"/>
    <property type="project" value="InterPro"/>
</dbReference>
<comment type="caution">
    <text evidence="3">The sequence shown here is derived from an EMBL/GenBank/DDBJ whole genome shotgun (WGS) entry which is preliminary data.</text>
</comment>
<dbReference type="SUPFAM" id="SSF81324">
    <property type="entry name" value="Voltage-gated potassium channels"/>
    <property type="match status" value="1"/>
</dbReference>
<dbReference type="Pfam" id="PF07885">
    <property type="entry name" value="Ion_trans_2"/>
    <property type="match status" value="1"/>
</dbReference>
<evidence type="ECO:0000313" key="4">
    <source>
        <dbReference type="Proteomes" id="UP000441333"/>
    </source>
</evidence>
<feature type="domain" description="Solute-binding protein family 3/N-terminal" evidence="2">
    <location>
        <begin position="32"/>
        <end position="360"/>
    </location>
</feature>
<dbReference type="Gene3D" id="3.40.190.10">
    <property type="entry name" value="Periplasmic binding protein-like II"/>
    <property type="match status" value="2"/>
</dbReference>
<dbReference type="InterPro" id="IPR013099">
    <property type="entry name" value="K_chnl_dom"/>
</dbReference>
<feature type="transmembrane region" description="Helical" evidence="1">
    <location>
        <begin position="176"/>
        <end position="196"/>
    </location>
</feature>
<dbReference type="PANTHER" id="PTHR18966">
    <property type="entry name" value="IONOTROPIC GLUTAMATE RECEPTOR"/>
    <property type="match status" value="1"/>
</dbReference>
<dbReference type="EMBL" id="WAAT01000008">
    <property type="protein sequence ID" value="KAB1070903.1"/>
    <property type="molecule type" value="Genomic_DNA"/>
</dbReference>
<dbReference type="GO" id="GO:0015276">
    <property type="term" value="F:ligand-gated monoatomic ion channel activity"/>
    <property type="evidence" value="ECO:0007669"/>
    <property type="project" value="InterPro"/>
</dbReference>
<evidence type="ECO:0000256" key="1">
    <source>
        <dbReference type="SAM" id="Phobius"/>
    </source>
</evidence>
<dbReference type="PRINTS" id="PR00169">
    <property type="entry name" value="KCHANNEL"/>
</dbReference>
<keyword evidence="1" id="KW-0812">Transmembrane</keyword>
<name>A0A6N6MIK1_9FLAO</name>
<dbReference type="SUPFAM" id="SSF53850">
    <property type="entry name" value="Periplasmic binding protein-like II"/>
    <property type="match status" value="1"/>
</dbReference>
<accession>A0A6N6MIK1</accession>
<dbReference type="Proteomes" id="UP000441333">
    <property type="component" value="Unassembled WGS sequence"/>
</dbReference>
<keyword evidence="4" id="KW-1185">Reference proteome</keyword>
<dbReference type="Gene3D" id="1.10.287.70">
    <property type="match status" value="1"/>
</dbReference>
<keyword evidence="1" id="KW-0472">Membrane</keyword>
<feature type="transmembrane region" description="Helical" evidence="1">
    <location>
        <begin position="143"/>
        <end position="164"/>
    </location>
</feature>
<dbReference type="SMART" id="SM00062">
    <property type="entry name" value="PBPb"/>
    <property type="match status" value="1"/>
</dbReference>
<dbReference type="Pfam" id="PF00497">
    <property type="entry name" value="SBP_bac_3"/>
    <property type="match status" value="1"/>
</dbReference>
<reference evidence="3 4" key="1">
    <citation type="submission" date="2019-09" db="EMBL/GenBank/DDBJ databases">
        <authorList>
            <person name="Cao W.R."/>
        </authorList>
    </citation>
    <scope>NUCLEOTIDE SEQUENCE [LARGE SCALE GENOMIC DNA]</scope>
    <source>
        <strain evidence="3 4">B1N29</strain>
    </source>
</reference>
<evidence type="ECO:0000313" key="3">
    <source>
        <dbReference type="EMBL" id="KAB1070903.1"/>
    </source>
</evidence>
<proteinExistence type="predicted"/>
<evidence type="ECO:0000259" key="2">
    <source>
        <dbReference type="SMART" id="SM00062"/>
    </source>
</evidence>
<sequence length="367" mass="42109">MKKLLTFFVLLLFVCIHDTFSQQKDHLVEKDTLLIGYSIDPPFCYKENGKLQGISVRMWEKLNKTHPEKVYVYKEYILDDLINDLEYNEIDLALSPLTITSDRNAIIDFSMPYFVSECRGLIKSKNHSGKLMSFVTSFFSFNFLKVIGFLLLLLTIFGFLVWLFEHKHNEEEFGGGVHGFLHGVWWSAVTMTTVGYGDKSPKTIGGRVVGLVWMFSAIILISGITASITSSLTVDKLKVSDTDYTGFKAYEVGTVKHSATEGWLTDHFFHDVSVYPAFEDALEALDHDKIQAIAYDEPLMRFYLKDITDHDYELSQFSFNKSMYAMGFSKQLDADYKKKISDEIIAFIESSDWQNYLAHYNLLEGNK</sequence>
<organism evidence="3 4">
    <name type="scientific">Pseudotamlana haliotis</name>
    <dbReference type="NCBI Taxonomy" id="2614804"/>
    <lineage>
        <taxon>Bacteria</taxon>
        <taxon>Pseudomonadati</taxon>
        <taxon>Bacteroidota</taxon>
        <taxon>Flavobacteriia</taxon>
        <taxon>Flavobacteriales</taxon>
        <taxon>Flavobacteriaceae</taxon>
        <taxon>Pseudotamlana</taxon>
    </lineage>
</organism>
<feature type="transmembrane region" description="Helical" evidence="1">
    <location>
        <begin position="208"/>
        <end position="228"/>
    </location>
</feature>
<protein>
    <submittedName>
        <fullName evidence="3">Transporter substrate-binding domain-containing protein</fullName>
    </submittedName>
</protein>
<dbReference type="InterPro" id="IPR015683">
    <property type="entry name" value="Ionotropic_Glu_rcpt"/>
</dbReference>
<dbReference type="RefSeq" id="WP_150936188.1">
    <property type="nucleotide sequence ID" value="NZ_WAAT01000008.1"/>
</dbReference>
<keyword evidence="1" id="KW-1133">Transmembrane helix</keyword>
<gene>
    <name evidence="3" type="ORF">F6U93_01550</name>
</gene>